<keyword evidence="16 18" id="KW-0472">Membrane</keyword>
<protein>
    <recommendedName>
        <fullName evidence="5 18">NADH-ubiquinone oxidoreductase chain 2</fullName>
        <ecNumber evidence="4 18">7.1.1.2</ecNumber>
    </recommendedName>
</protein>
<keyword evidence="12 18" id="KW-1133">Transmembrane helix</keyword>
<keyword evidence="13 18" id="KW-0520">NAD</keyword>
<evidence type="ECO:0000256" key="11">
    <source>
        <dbReference type="ARBA" id="ARBA00022982"/>
    </source>
</evidence>
<dbReference type="InterPro" id="IPR001750">
    <property type="entry name" value="ND/Mrp_TM"/>
</dbReference>
<dbReference type="GO" id="GO:0006120">
    <property type="term" value="P:mitochondrial electron transport, NADH to ubiquinone"/>
    <property type="evidence" value="ECO:0007669"/>
    <property type="project" value="InterPro"/>
</dbReference>
<feature type="transmembrane region" description="Helical" evidence="18">
    <location>
        <begin position="306"/>
        <end position="328"/>
    </location>
</feature>
<accession>A0A0S2M7K2</accession>
<evidence type="ECO:0000256" key="10">
    <source>
        <dbReference type="ARBA" id="ARBA00022967"/>
    </source>
</evidence>
<evidence type="ECO:0000313" key="20">
    <source>
        <dbReference type="EMBL" id="ALO70540.1"/>
    </source>
</evidence>
<name>A0A0S2M7K2_9COLE</name>
<feature type="transmembrane region" description="Helical" evidence="18">
    <location>
        <begin position="53"/>
        <end position="76"/>
    </location>
</feature>
<evidence type="ECO:0000256" key="2">
    <source>
        <dbReference type="ARBA" id="ARBA00004448"/>
    </source>
</evidence>
<proteinExistence type="inferred from homology"/>
<dbReference type="PANTHER" id="PTHR46552">
    <property type="entry name" value="NADH-UBIQUINONE OXIDOREDUCTASE CHAIN 2"/>
    <property type="match status" value="1"/>
</dbReference>
<reference evidence="20" key="1">
    <citation type="submission" date="2015-09" db="EMBL/GenBank/DDBJ databases">
        <title>Staphyliniformia phylogenetics from de novo mitogenomic assemblies.</title>
        <authorList>
            <person name="Favreau E.A."/>
            <person name="Linard B."/>
            <person name="Vogler A.P."/>
        </authorList>
    </citation>
    <scope>NUCLEOTIDE SEQUENCE</scope>
</reference>
<comment type="function">
    <text evidence="18">Core subunit of the mitochondrial membrane respiratory chain NADH dehydrogenase (Complex I) which catalyzes electron transfer from NADH through the respiratory chain, using ubiquinone as an electron acceptor. Essential for the catalytic activity and assembly of complex I.</text>
</comment>
<evidence type="ECO:0000256" key="18">
    <source>
        <dbReference type="RuleBase" id="RU003403"/>
    </source>
</evidence>
<evidence type="ECO:0000256" key="1">
    <source>
        <dbReference type="ARBA" id="ARBA00003257"/>
    </source>
</evidence>
<evidence type="ECO:0000256" key="13">
    <source>
        <dbReference type="ARBA" id="ARBA00023027"/>
    </source>
</evidence>
<dbReference type="EC" id="7.1.1.2" evidence="4 18"/>
<keyword evidence="15 18" id="KW-0496">Mitochondrion</keyword>
<sequence length="329" mass="38677">MLFIMTLMIGSLISISSSSWMGMWIGLEINLLSIIPLMNNINNSYSTESSLKYFITQTIASTILLMGMIILSNNLFMENLNLYFILIINSSLLMKMGAAPFHFWLPEILEGMTWINCFIIMTWQKIAPMIMLMYNLYPMKFLIYIILISMIISSILNMNQISLRKIMAYSSINHIAWMISSMLFFSSIWLIYFLIYTITSSILILMFNKFNIFLLNQLNLYLSNYNTLKMIFMMNFFSLGGLPPFIGFLPKWLTIQILIENNLFFFTFLLMNLSLINLYVYLRITWTSLLLNSFKVNFLNMKKNFFNIWFLTLMSLISLIICTIMFNFN</sequence>
<evidence type="ECO:0000256" key="6">
    <source>
        <dbReference type="ARBA" id="ARBA00022448"/>
    </source>
</evidence>
<dbReference type="GO" id="GO:0005743">
    <property type="term" value="C:mitochondrial inner membrane"/>
    <property type="evidence" value="ECO:0007669"/>
    <property type="project" value="UniProtKB-SubCell"/>
</dbReference>
<comment type="similarity">
    <text evidence="3 18">Belongs to the complex I subunit 2 family.</text>
</comment>
<evidence type="ECO:0000256" key="7">
    <source>
        <dbReference type="ARBA" id="ARBA00022660"/>
    </source>
</evidence>
<feature type="transmembrane region" description="Helical" evidence="18">
    <location>
        <begin position="82"/>
        <end position="105"/>
    </location>
</feature>
<geneLocation type="mitochondrion" evidence="20"/>
<dbReference type="Pfam" id="PF00361">
    <property type="entry name" value="Proton_antipo_M"/>
    <property type="match status" value="1"/>
</dbReference>
<evidence type="ECO:0000259" key="19">
    <source>
        <dbReference type="Pfam" id="PF00361"/>
    </source>
</evidence>
<comment type="subcellular location">
    <subcellularLocation>
        <location evidence="2 18">Mitochondrion inner membrane</location>
        <topology evidence="2 18">Multi-pass membrane protein</topology>
    </subcellularLocation>
</comment>
<keyword evidence="6" id="KW-0813">Transport</keyword>
<evidence type="ECO:0000256" key="14">
    <source>
        <dbReference type="ARBA" id="ARBA00023075"/>
    </source>
</evidence>
<keyword evidence="8 18" id="KW-0812">Transmembrane</keyword>
<evidence type="ECO:0000256" key="9">
    <source>
        <dbReference type="ARBA" id="ARBA00022792"/>
    </source>
</evidence>
<feature type="transmembrane region" description="Helical" evidence="18">
    <location>
        <begin position="227"/>
        <end position="250"/>
    </location>
</feature>
<keyword evidence="10 18" id="KW-1278">Translocase</keyword>
<keyword evidence="14 18" id="KW-0830">Ubiquinone</keyword>
<comment type="catalytic activity">
    <reaction evidence="17 18">
        <text>a ubiquinone + NADH + 5 H(+)(in) = a ubiquinol + NAD(+) + 4 H(+)(out)</text>
        <dbReference type="Rhea" id="RHEA:29091"/>
        <dbReference type="Rhea" id="RHEA-COMP:9565"/>
        <dbReference type="Rhea" id="RHEA-COMP:9566"/>
        <dbReference type="ChEBI" id="CHEBI:15378"/>
        <dbReference type="ChEBI" id="CHEBI:16389"/>
        <dbReference type="ChEBI" id="CHEBI:17976"/>
        <dbReference type="ChEBI" id="CHEBI:57540"/>
        <dbReference type="ChEBI" id="CHEBI:57945"/>
        <dbReference type="EC" id="7.1.1.2"/>
    </reaction>
</comment>
<dbReference type="AlphaFoldDB" id="A0A0S2M7K2"/>
<evidence type="ECO:0000256" key="5">
    <source>
        <dbReference type="ARBA" id="ARBA00021008"/>
    </source>
</evidence>
<dbReference type="InterPro" id="IPR003917">
    <property type="entry name" value="NADH_UbQ_OxRdtase_chain2"/>
</dbReference>
<dbReference type="GO" id="GO:0008137">
    <property type="term" value="F:NADH dehydrogenase (ubiquinone) activity"/>
    <property type="evidence" value="ECO:0007669"/>
    <property type="project" value="UniProtKB-EC"/>
</dbReference>
<feature type="transmembrane region" description="Helical" evidence="18">
    <location>
        <begin position="182"/>
        <end position="207"/>
    </location>
</feature>
<dbReference type="InterPro" id="IPR050175">
    <property type="entry name" value="Complex_I_Subunit_2"/>
</dbReference>
<organism evidence="20">
    <name type="scientific">Euaesthetus ruficapillus</name>
    <dbReference type="NCBI Taxonomy" id="295609"/>
    <lineage>
        <taxon>Eukaryota</taxon>
        <taxon>Metazoa</taxon>
        <taxon>Ecdysozoa</taxon>
        <taxon>Arthropoda</taxon>
        <taxon>Hexapoda</taxon>
        <taxon>Insecta</taxon>
        <taxon>Pterygota</taxon>
        <taxon>Neoptera</taxon>
        <taxon>Endopterygota</taxon>
        <taxon>Coleoptera</taxon>
        <taxon>Polyphaga</taxon>
        <taxon>Staphyliniformia</taxon>
        <taxon>Staphylinidae</taxon>
        <taxon>Staphylininae group</taxon>
        <taxon>Euaesthetinae</taxon>
        <taxon>Euaesthetus</taxon>
    </lineage>
</organism>
<keyword evidence="11 18" id="KW-0249">Electron transport</keyword>
<evidence type="ECO:0000256" key="3">
    <source>
        <dbReference type="ARBA" id="ARBA00007012"/>
    </source>
</evidence>
<evidence type="ECO:0000256" key="17">
    <source>
        <dbReference type="ARBA" id="ARBA00049551"/>
    </source>
</evidence>
<keyword evidence="7 18" id="KW-0679">Respiratory chain</keyword>
<evidence type="ECO:0000256" key="15">
    <source>
        <dbReference type="ARBA" id="ARBA00023128"/>
    </source>
</evidence>
<dbReference type="EMBL" id="KT780646">
    <property type="protein sequence ID" value="ALO70540.1"/>
    <property type="molecule type" value="Genomic_DNA"/>
</dbReference>
<feature type="transmembrane region" description="Helical" evidence="18">
    <location>
        <begin position="141"/>
        <end position="161"/>
    </location>
</feature>
<evidence type="ECO:0000256" key="12">
    <source>
        <dbReference type="ARBA" id="ARBA00022989"/>
    </source>
</evidence>
<keyword evidence="9 18" id="KW-0999">Mitochondrion inner membrane</keyword>
<comment type="function">
    <text evidence="1">Core subunit of the mitochondrial membrane respiratory chain NADH dehydrogenase (Complex I) that is believed to belong to the minimal assembly required for catalysis. Complex I functions in the transfer of electrons from NADH to the respiratory chain. The immediate electron acceptor for the enzyme is believed to be ubiquinone.</text>
</comment>
<gene>
    <name evidence="20" type="primary">nad2</name>
</gene>
<evidence type="ECO:0000256" key="4">
    <source>
        <dbReference type="ARBA" id="ARBA00012944"/>
    </source>
</evidence>
<dbReference type="PANTHER" id="PTHR46552:SF1">
    <property type="entry name" value="NADH-UBIQUINONE OXIDOREDUCTASE CHAIN 2"/>
    <property type="match status" value="1"/>
</dbReference>
<feature type="domain" description="NADH:quinone oxidoreductase/Mrp antiporter transmembrane" evidence="19">
    <location>
        <begin position="17"/>
        <end position="273"/>
    </location>
</feature>
<feature type="transmembrane region" description="Helical" evidence="18">
    <location>
        <begin position="262"/>
        <end position="286"/>
    </location>
</feature>
<evidence type="ECO:0000256" key="8">
    <source>
        <dbReference type="ARBA" id="ARBA00022692"/>
    </source>
</evidence>
<evidence type="ECO:0000256" key="16">
    <source>
        <dbReference type="ARBA" id="ARBA00023136"/>
    </source>
</evidence>
<dbReference type="PRINTS" id="PR01436">
    <property type="entry name" value="NADHDHGNASE2"/>
</dbReference>